<gene>
    <name evidence="1" type="ORF">KOM_12_595</name>
</gene>
<evidence type="ECO:0000313" key="1">
    <source>
        <dbReference type="EMBL" id="QYA18863.1"/>
    </source>
</evidence>
<organism evidence="1">
    <name type="scientific">Clandestinovirus</name>
    <dbReference type="NCBI Taxonomy" id="2831644"/>
    <lineage>
        <taxon>Viruses</taxon>
    </lineage>
</organism>
<proteinExistence type="predicted"/>
<sequence length="359" mass="41153">MKRKAEVQTTLDGQFKKQRTEWDVDYRFSLTDTELWMKHLDEQGFAVVSGVCTQEEIVTAFDHLWNFFESLGSGIDRNDPKTWDNEGWPNTFCNGIISQHGVGQSTFLWYLRLLPSIRSIFETIWNTTELLVSFDGANAFRPYTYNTKWKTTTSPWVHIDQNPFRQPGRHAVQGMVNLVDSKDGDGGFFCFPQSHLTVFEEWAKEELGKQGSSKAKFFALEKQDGYARIMTGCKELNVRAKAGDFVLWDSRLAHWNLAGTNHRIFDATQPSKGLIRAGAYICMTPKSKVLPNERDIVISRRKVGVKDGVTTNHWPHFYEPNKKPRYPRTTHSHKPLIKCPTSDLTNLPEAQKLITGTNE</sequence>
<dbReference type="PANTHER" id="PTHR31630">
    <property type="entry name" value="PHYTANOYL-COA DIOXYGENASE-RELATED-RELATED"/>
    <property type="match status" value="1"/>
</dbReference>
<accession>A0A8F8PKC2</accession>
<dbReference type="Pfam" id="PF05721">
    <property type="entry name" value="PhyH"/>
    <property type="match status" value="1"/>
</dbReference>
<dbReference type="SUPFAM" id="SSF51197">
    <property type="entry name" value="Clavaminate synthase-like"/>
    <property type="match status" value="1"/>
</dbReference>
<dbReference type="Gene3D" id="2.60.120.620">
    <property type="entry name" value="q2cbj1_9rhob like domain"/>
    <property type="match status" value="1"/>
</dbReference>
<protein>
    <submittedName>
        <fullName evidence="1">Oxidoreductase</fullName>
    </submittedName>
</protein>
<reference evidence="1" key="1">
    <citation type="submission" date="2021-06" db="EMBL/GenBank/DDBJ databases">
        <authorList>
            <person name="Rolland C."/>
        </authorList>
    </citation>
    <scope>NUCLEOTIDE SEQUENCE</scope>
    <source>
        <strain evidence="1">347.936635</strain>
    </source>
</reference>
<dbReference type="PANTHER" id="PTHR31630:SF10">
    <property type="entry name" value="PHYTANOYL-COA DIOXYGENASE"/>
    <property type="match status" value="1"/>
</dbReference>
<name>A0A8F8PKC2_9VIRU</name>
<dbReference type="EMBL" id="MZ420154">
    <property type="protein sequence ID" value="QYA18863.1"/>
    <property type="molecule type" value="Genomic_DNA"/>
</dbReference>
<dbReference type="InterPro" id="IPR008775">
    <property type="entry name" value="Phytyl_CoA_dOase-like"/>
</dbReference>